<dbReference type="GO" id="GO:0004664">
    <property type="term" value="F:prephenate dehydratase activity"/>
    <property type="evidence" value="ECO:0007669"/>
    <property type="project" value="UniProtKB-EC"/>
</dbReference>
<evidence type="ECO:0000256" key="15">
    <source>
        <dbReference type="ARBA" id="ARBA00023268"/>
    </source>
</evidence>
<dbReference type="Proteomes" id="UP000644115">
    <property type="component" value="Unassembled WGS sequence"/>
</dbReference>
<dbReference type="FunFam" id="3.40.190.10:FF:000034">
    <property type="entry name" value="Chorismate mutase/prephenate dehydratase"/>
    <property type="match status" value="1"/>
</dbReference>
<dbReference type="InterPro" id="IPR036263">
    <property type="entry name" value="Chorismate_II_sf"/>
</dbReference>
<dbReference type="SUPFAM" id="SSF48600">
    <property type="entry name" value="Chorismate mutase II"/>
    <property type="match status" value="1"/>
</dbReference>
<evidence type="ECO:0000256" key="9">
    <source>
        <dbReference type="ARBA" id="ARBA00022490"/>
    </source>
</evidence>
<evidence type="ECO:0000256" key="17">
    <source>
        <dbReference type="ARBA" id="ARBA00031520"/>
    </source>
</evidence>
<dbReference type="PROSITE" id="PS51171">
    <property type="entry name" value="PREPHENATE_DEHYDR_3"/>
    <property type="match status" value="1"/>
</dbReference>
<dbReference type="GO" id="GO:0046417">
    <property type="term" value="P:chorismate metabolic process"/>
    <property type="evidence" value="ECO:0007669"/>
    <property type="project" value="InterPro"/>
</dbReference>
<comment type="pathway">
    <text evidence="4">Amino-acid biosynthesis; L-phenylalanine biosynthesis; phenylpyruvate from prephenate: step 1/1.</text>
</comment>
<evidence type="ECO:0000256" key="14">
    <source>
        <dbReference type="ARBA" id="ARBA00023239"/>
    </source>
</evidence>
<reference evidence="23" key="1">
    <citation type="submission" date="2020-08" db="EMBL/GenBank/DDBJ databases">
        <authorList>
            <person name="Liu C."/>
            <person name="Sun Q."/>
        </authorList>
    </citation>
    <scope>NUCLEOTIDE SEQUENCE</scope>
    <source>
        <strain evidence="23">BX16</strain>
    </source>
</reference>
<dbReference type="SUPFAM" id="SSF53850">
    <property type="entry name" value="Periplasmic binding protein-like II"/>
    <property type="match status" value="1"/>
</dbReference>
<evidence type="ECO:0000256" key="8">
    <source>
        <dbReference type="ARBA" id="ARBA00021872"/>
    </source>
</evidence>
<evidence type="ECO:0000256" key="12">
    <source>
        <dbReference type="ARBA" id="ARBA00023222"/>
    </source>
</evidence>
<evidence type="ECO:0000256" key="2">
    <source>
        <dbReference type="ARBA" id="ARBA00002364"/>
    </source>
</evidence>
<evidence type="ECO:0000256" key="6">
    <source>
        <dbReference type="ARBA" id="ARBA00013147"/>
    </source>
</evidence>
<keyword evidence="14" id="KW-0456">Lyase</keyword>
<keyword evidence="12" id="KW-0584">Phenylalanine biosynthesis</keyword>
<protein>
    <recommendedName>
        <fullName evidence="7">Bifunctional chorismate mutase/prephenate dehydratase</fullName>
        <ecNumber evidence="6">4.2.1.51</ecNumber>
    </recommendedName>
    <alternativeName>
        <fullName evidence="17">Chorismate mutase-prephenate dehydratase</fullName>
    </alternativeName>
    <alternativeName>
        <fullName evidence="8">Prephenate dehydratase</fullName>
    </alternativeName>
    <alternativeName>
        <fullName evidence="16">p-protein</fullName>
    </alternativeName>
</protein>
<dbReference type="Pfam" id="PF01817">
    <property type="entry name" value="CM_2"/>
    <property type="match status" value="1"/>
</dbReference>
<dbReference type="InterPro" id="IPR001086">
    <property type="entry name" value="Preph_deHydtase"/>
</dbReference>
<dbReference type="InterPro" id="IPR002701">
    <property type="entry name" value="CM_II_prokaryot"/>
</dbReference>
<evidence type="ECO:0000256" key="16">
    <source>
        <dbReference type="ARBA" id="ARBA00031175"/>
    </source>
</evidence>
<dbReference type="GO" id="GO:0009094">
    <property type="term" value="P:L-phenylalanine biosynthetic process"/>
    <property type="evidence" value="ECO:0007669"/>
    <property type="project" value="UniProtKB-KW"/>
</dbReference>
<evidence type="ECO:0000256" key="5">
    <source>
        <dbReference type="ARBA" id="ARBA00004817"/>
    </source>
</evidence>
<dbReference type="PANTHER" id="PTHR21022:SF19">
    <property type="entry name" value="PREPHENATE DEHYDRATASE-RELATED"/>
    <property type="match status" value="1"/>
</dbReference>
<evidence type="ECO:0000313" key="23">
    <source>
        <dbReference type="EMBL" id="MBC5999201.1"/>
    </source>
</evidence>
<feature type="domain" description="Prephenate dehydratase" evidence="21">
    <location>
        <begin position="115"/>
        <end position="291"/>
    </location>
</feature>
<feature type="domain" description="Chorismate mutase" evidence="20">
    <location>
        <begin position="1"/>
        <end position="89"/>
    </location>
</feature>
<comment type="subcellular location">
    <subcellularLocation>
        <location evidence="3">Cytoplasm</location>
    </subcellularLocation>
</comment>
<gene>
    <name evidence="23" type="ORF">H8876_04225</name>
</gene>
<dbReference type="Pfam" id="PF00800">
    <property type="entry name" value="PDT"/>
    <property type="match status" value="1"/>
</dbReference>
<dbReference type="GO" id="GO:0004106">
    <property type="term" value="F:chorismate mutase activity"/>
    <property type="evidence" value="ECO:0007669"/>
    <property type="project" value="UniProtKB-EC"/>
</dbReference>
<dbReference type="EC" id="4.2.1.51" evidence="6"/>
<organism evidence="23 24">
    <name type="scientific">Lentihominibacter faecis</name>
    <dbReference type="NCBI Taxonomy" id="2764712"/>
    <lineage>
        <taxon>Bacteria</taxon>
        <taxon>Bacillati</taxon>
        <taxon>Bacillota</taxon>
        <taxon>Clostridia</taxon>
        <taxon>Peptostreptococcales</taxon>
        <taxon>Anaerovoracaceae</taxon>
        <taxon>Lentihominibacter</taxon>
    </lineage>
</organism>
<dbReference type="PANTHER" id="PTHR21022">
    <property type="entry name" value="PREPHENATE DEHYDRATASE P PROTEIN"/>
    <property type="match status" value="1"/>
</dbReference>
<dbReference type="InterPro" id="IPR002912">
    <property type="entry name" value="ACT_dom"/>
</dbReference>
<dbReference type="Gene3D" id="3.40.190.10">
    <property type="entry name" value="Periplasmic binding protein-like II"/>
    <property type="match status" value="2"/>
</dbReference>
<keyword evidence="9" id="KW-0963">Cytoplasm</keyword>
<evidence type="ECO:0000256" key="18">
    <source>
        <dbReference type="ARBA" id="ARBA00047848"/>
    </source>
</evidence>
<dbReference type="InterPro" id="IPR018528">
    <property type="entry name" value="Preph_deHydtase_CS"/>
</dbReference>
<dbReference type="PROSITE" id="PS00858">
    <property type="entry name" value="PREPHENATE_DEHYDR_2"/>
    <property type="match status" value="1"/>
</dbReference>
<dbReference type="GO" id="GO:0005737">
    <property type="term" value="C:cytoplasm"/>
    <property type="evidence" value="ECO:0007669"/>
    <property type="project" value="UniProtKB-SubCell"/>
</dbReference>
<dbReference type="SUPFAM" id="SSF55021">
    <property type="entry name" value="ACT-like"/>
    <property type="match status" value="1"/>
</dbReference>
<dbReference type="AlphaFoldDB" id="A0A923SMK8"/>
<dbReference type="EMBL" id="JACRWC010000054">
    <property type="protein sequence ID" value="MBC5999201.1"/>
    <property type="molecule type" value="Genomic_DNA"/>
</dbReference>
<dbReference type="Gene3D" id="1.20.59.10">
    <property type="entry name" value="Chorismate mutase"/>
    <property type="match status" value="1"/>
</dbReference>
<name>A0A923SMK8_9FIRM</name>
<feature type="domain" description="ACT" evidence="22">
    <location>
        <begin position="303"/>
        <end position="383"/>
    </location>
</feature>
<sequence>MTDINLDQMRQDIDNIDEKLTDLFKERMEKSLEIAKYKKGHKVPVFSDKREKEILHKVSEQIGEPFDGYARLLFNTIFDASRSCQNNYMAKRSDLADRIEEALKETPNLFPKKAVVACQGVAGSYSQAACEKLFEVPSIMYFNSFEGVFNAVEKGLCQYGILPIENSSYGSVGAVYDLMQNYNFHIAKGIRLRISHNLMAKPGTALSDVKEIFSHEQALGQCGDFLKELKDVKVTVVENTAIAAKMVAESDREDVAAICSKECADLYGLDVLKKQIQLSDNNYTRFICISKKMEIYPGSNKISLILSLPHTPRSLYLAISKFAALGINLTKLESRPIPGSDFEFMFYFDLDASVYSPELINLLSEMESQPETFVFLGCYTEVI</sequence>
<dbReference type="RefSeq" id="WP_249286661.1">
    <property type="nucleotide sequence ID" value="NZ_JACRWC010000054.1"/>
</dbReference>
<evidence type="ECO:0000259" key="20">
    <source>
        <dbReference type="PROSITE" id="PS51168"/>
    </source>
</evidence>
<evidence type="ECO:0000256" key="10">
    <source>
        <dbReference type="ARBA" id="ARBA00022605"/>
    </source>
</evidence>
<evidence type="ECO:0000256" key="4">
    <source>
        <dbReference type="ARBA" id="ARBA00004741"/>
    </source>
</evidence>
<dbReference type="PIRSF" id="PIRSF001500">
    <property type="entry name" value="Chor_mut_pdt_Ppr"/>
    <property type="match status" value="1"/>
</dbReference>
<comment type="pathway">
    <text evidence="5">Metabolic intermediate biosynthesis; prephenate biosynthesis; prephenate from chorismate: step 1/1.</text>
</comment>
<dbReference type="CDD" id="cd04905">
    <property type="entry name" value="ACT_CM-PDT"/>
    <property type="match status" value="1"/>
</dbReference>
<evidence type="ECO:0000256" key="13">
    <source>
        <dbReference type="ARBA" id="ARBA00023235"/>
    </source>
</evidence>
<evidence type="ECO:0000256" key="7">
    <source>
        <dbReference type="ARBA" id="ARBA00014401"/>
    </source>
</evidence>
<evidence type="ECO:0000256" key="11">
    <source>
        <dbReference type="ARBA" id="ARBA00023141"/>
    </source>
</evidence>
<dbReference type="Gene3D" id="3.30.70.260">
    <property type="match status" value="1"/>
</dbReference>
<dbReference type="PROSITE" id="PS51168">
    <property type="entry name" value="CHORISMATE_MUT_2"/>
    <property type="match status" value="1"/>
</dbReference>
<evidence type="ECO:0000313" key="24">
    <source>
        <dbReference type="Proteomes" id="UP000644115"/>
    </source>
</evidence>
<dbReference type="PROSITE" id="PS51671">
    <property type="entry name" value="ACT"/>
    <property type="match status" value="1"/>
</dbReference>
<dbReference type="CDD" id="cd13631">
    <property type="entry name" value="PBP2_Ct-PDT_like"/>
    <property type="match status" value="1"/>
</dbReference>
<comment type="function">
    <text evidence="2">Catalyzes the Claisen rearrangement of chorismate to prephenate and the decarboxylation/dehydration of prephenate to phenylpyruvate.</text>
</comment>
<evidence type="ECO:0000259" key="21">
    <source>
        <dbReference type="PROSITE" id="PS51171"/>
    </source>
</evidence>
<comment type="caution">
    <text evidence="23">The sequence shown here is derived from an EMBL/GenBank/DDBJ whole genome shotgun (WGS) entry which is preliminary data.</text>
</comment>
<evidence type="ECO:0000256" key="19">
    <source>
        <dbReference type="PIRSR" id="PIRSR001500-2"/>
    </source>
</evidence>
<keyword evidence="15" id="KW-0511">Multifunctional enzyme</keyword>
<dbReference type="InterPro" id="IPR036979">
    <property type="entry name" value="CM_dom_sf"/>
</dbReference>
<dbReference type="InterPro" id="IPR045865">
    <property type="entry name" value="ACT-like_dom_sf"/>
</dbReference>
<dbReference type="SMART" id="SM00830">
    <property type="entry name" value="CM_2"/>
    <property type="match status" value="1"/>
</dbReference>
<evidence type="ECO:0000259" key="22">
    <source>
        <dbReference type="PROSITE" id="PS51671"/>
    </source>
</evidence>
<accession>A0A923SMK8</accession>
<evidence type="ECO:0000256" key="3">
    <source>
        <dbReference type="ARBA" id="ARBA00004496"/>
    </source>
</evidence>
<keyword evidence="10" id="KW-0028">Amino-acid biosynthesis</keyword>
<keyword evidence="11" id="KW-0057">Aromatic amino acid biosynthesis</keyword>
<comment type="catalytic activity">
    <reaction evidence="18">
        <text>prephenate + H(+) = 3-phenylpyruvate + CO2 + H2O</text>
        <dbReference type="Rhea" id="RHEA:21648"/>
        <dbReference type="ChEBI" id="CHEBI:15377"/>
        <dbReference type="ChEBI" id="CHEBI:15378"/>
        <dbReference type="ChEBI" id="CHEBI:16526"/>
        <dbReference type="ChEBI" id="CHEBI:18005"/>
        <dbReference type="ChEBI" id="CHEBI:29934"/>
        <dbReference type="EC" id="4.2.1.51"/>
    </reaction>
</comment>
<feature type="site" description="Essential for prephenate dehydratase activity" evidence="19">
    <location>
        <position position="284"/>
    </location>
</feature>
<evidence type="ECO:0000256" key="1">
    <source>
        <dbReference type="ARBA" id="ARBA00000824"/>
    </source>
</evidence>
<proteinExistence type="predicted"/>
<comment type="catalytic activity">
    <reaction evidence="1">
        <text>chorismate = prephenate</text>
        <dbReference type="Rhea" id="RHEA:13897"/>
        <dbReference type="ChEBI" id="CHEBI:29748"/>
        <dbReference type="ChEBI" id="CHEBI:29934"/>
        <dbReference type="EC" id="5.4.99.5"/>
    </reaction>
</comment>
<dbReference type="InterPro" id="IPR008242">
    <property type="entry name" value="Chor_mutase/pphenate_deHydtase"/>
</dbReference>
<keyword evidence="13" id="KW-0413">Isomerase</keyword>
<keyword evidence="24" id="KW-1185">Reference proteome</keyword>